<dbReference type="EMBL" id="HACA01028045">
    <property type="protein sequence ID" value="CDW45406.1"/>
    <property type="molecule type" value="Transcribed_RNA"/>
</dbReference>
<proteinExistence type="predicted"/>
<reference evidence="2" key="1">
    <citation type="submission" date="2014-05" db="EMBL/GenBank/DDBJ databases">
        <authorList>
            <person name="Chronopoulou M."/>
        </authorList>
    </citation>
    <scope>NUCLEOTIDE SEQUENCE</scope>
    <source>
        <tissue evidence="2">Whole organism</tissue>
    </source>
</reference>
<keyword evidence="1" id="KW-0732">Signal</keyword>
<feature type="chain" id="PRO_5005489443" evidence="1">
    <location>
        <begin position="27"/>
        <end position="76"/>
    </location>
</feature>
<dbReference type="AlphaFoldDB" id="A0A0K2V654"/>
<accession>A0A0K2V654</accession>
<organism evidence="2">
    <name type="scientific">Lepeophtheirus salmonis</name>
    <name type="common">Salmon louse</name>
    <name type="synonym">Caligus salmonis</name>
    <dbReference type="NCBI Taxonomy" id="72036"/>
    <lineage>
        <taxon>Eukaryota</taxon>
        <taxon>Metazoa</taxon>
        <taxon>Ecdysozoa</taxon>
        <taxon>Arthropoda</taxon>
        <taxon>Crustacea</taxon>
        <taxon>Multicrustacea</taxon>
        <taxon>Hexanauplia</taxon>
        <taxon>Copepoda</taxon>
        <taxon>Siphonostomatoida</taxon>
        <taxon>Caligidae</taxon>
        <taxon>Lepeophtheirus</taxon>
    </lineage>
</organism>
<sequence length="76" mass="8701">PLIIMKYHKSRTQLIMQVATLHLLLAAMSRLQPMYSNGNDSLSNTEKMQNHNYNNHVETKHCSLSFGINAETATIW</sequence>
<feature type="signal peptide" evidence="1">
    <location>
        <begin position="1"/>
        <end position="26"/>
    </location>
</feature>
<evidence type="ECO:0000256" key="1">
    <source>
        <dbReference type="SAM" id="SignalP"/>
    </source>
</evidence>
<evidence type="ECO:0000313" key="2">
    <source>
        <dbReference type="EMBL" id="CDW45406.1"/>
    </source>
</evidence>
<feature type="non-terminal residue" evidence="2">
    <location>
        <position position="1"/>
    </location>
</feature>
<name>A0A0K2V654_LEPSM</name>
<protein>
    <submittedName>
        <fullName evidence="2">Uncharacterized protein</fullName>
    </submittedName>
</protein>